<dbReference type="EMBL" id="MJEQ01000508">
    <property type="protein sequence ID" value="OIT35827.1"/>
    <property type="molecule type" value="Genomic_DNA"/>
</dbReference>
<feature type="non-terminal residue" evidence="1">
    <location>
        <position position="1"/>
    </location>
</feature>
<proteinExistence type="predicted"/>
<dbReference type="Gramene" id="OIT35827">
    <property type="protein sequence ID" value="OIT35827"/>
    <property type="gene ID" value="A4A49_63975"/>
</dbReference>
<reference evidence="1" key="1">
    <citation type="submission" date="2016-11" db="EMBL/GenBank/DDBJ databases">
        <title>The genome of Nicotiana attenuata.</title>
        <authorList>
            <person name="Xu S."/>
            <person name="Brockmoeller T."/>
            <person name="Gaquerel E."/>
            <person name="Navarro A."/>
            <person name="Kuhl H."/>
            <person name="Gase K."/>
            <person name="Ling Z."/>
            <person name="Zhou W."/>
            <person name="Kreitzer C."/>
            <person name="Stanke M."/>
            <person name="Tang H."/>
            <person name="Lyons E."/>
            <person name="Pandey P."/>
            <person name="Pandey S.P."/>
            <person name="Timmermann B."/>
            <person name="Baldwin I.T."/>
        </authorList>
    </citation>
    <scope>NUCLEOTIDE SEQUENCE [LARGE SCALE GENOMIC DNA]</scope>
    <source>
        <strain evidence="1">UT</strain>
    </source>
</reference>
<sequence length="70" mass="8096">LSFHGDEIIEIDKYYDLLNILKKSGYLQGAKTGMLLGSLKLATVTLKLQKIKRRLFSKLVRMIWRIENDG</sequence>
<keyword evidence="2" id="KW-1185">Reference proteome</keyword>
<evidence type="ECO:0000313" key="2">
    <source>
        <dbReference type="Proteomes" id="UP000187609"/>
    </source>
</evidence>
<dbReference type="Proteomes" id="UP000187609">
    <property type="component" value="Unassembled WGS sequence"/>
</dbReference>
<name>A0A314L3R5_NICAT</name>
<dbReference type="AlphaFoldDB" id="A0A314L3R5"/>
<organism evidence="1 2">
    <name type="scientific">Nicotiana attenuata</name>
    <name type="common">Coyote tobacco</name>
    <dbReference type="NCBI Taxonomy" id="49451"/>
    <lineage>
        <taxon>Eukaryota</taxon>
        <taxon>Viridiplantae</taxon>
        <taxon>Streptophyta</taxon>
        <taxon>Embryophyta</taxon>
        <taxon>Tracheophyta</taxon>
        <taxon>Spermatophyta</taxon>
        <taxon>Magnoliopsida</taxon>
        <taxon>eudicotyledons</taxon>
        <taxon>Gunneridae</taxon>
        <taxon>Pentapetalae</taxon>
        <taxon>asterids</taxon>
        <taxon>lamiids</taxon>
        <taxon>Solanales</taxon>
        <taxon>Solanaceae</taxon>
        <taxon>Nicotianoideae</taxon>
        <taxon>Nicotianeae</taxon>
        <taxon>Nicotiana</taxon>
    </lineage>
</organism>
<protein>
    <submittedName>
        <fullName evidence="1">Uncharacterized protein</fullName>
    </submittedName>
</protein>
<evidence type="ECO:0000313" key="1">
    <source>
        <dbReference type="EMBL" id="OIT35827.1"/>
    </source>
</evidence>
<accession>A0A314L3R5</accession>
<comment type="caution">
    <text evidence="1">The sequence shown here is derived from an EMBL/GenBank/DDBJ whole genome shotgun (WGS) entry which is preliminary data.</text>
</comment>
<gene>
    <name evidence="1" type="ORF">A4A49_63975</name>
</gene>